<comment type="caution">
    <text evidence="2">The sequence shown here is derived from an EMBL/GenBank/DDBJ whole genome shotgun (WGS) entry which is preliminary data.</text>
</comment>
<dbReference type="EMBL" id="JBHMDM010000004">
    <property type="protein sequence ID" value="MFB9376758.1"/>
    <property type="molecule type" value="Genomic_DNA"/>
</dbReference>
<feature type="transmembrane region" description="Helical" evidence="1">
    <location>
        <begin position="98"/>
        <end position="116"/>
    </location>
</feature>
<dbReference type="RefSeq" id="WP_380135824.1">
    <property type="nucleotide sequence ID" value="NZ_JBHLUI010000003.1"/>
</dbReference>
<feature type="transmembrane region" description="Helical" evidence="1">
    <location>
        <begin position="72"/>
        <end position="92"/>
    </location>
</feature>
<gene>
    <name evidence="2" type="ORF">ACFFVI_07230</name>
</gene>
<keyword evidence="1" id="KW-0812">Transmembrane</keyword>
<keyword evidence="3" id="KW-1185">Reference proteome</keyword>
<feature type="transmembrane region" description="Helical" evidence="1">
    <location>
        <begin position="7"/>
        <end position="27"/>
    </location>
</feature>
<keyword evidence="1" id="KW-1133">Transmembrane helix</keyword>
<evidence type="ECO:0000313" key="3">
    <source>
        <dbReference type="Proteomes" id="UP001589748"/>
    </source>
</evidence>
<sequence length="129" mass="13189">MRERWGAGYLGLVALGVPGWWLLMAVLPPFRAWFDLGPPSVLDAFRPADVGLCLVAAAASLAAGLRHPSARALAGATTGALGYATILTATLAHRSGSGWVGFVVMLLGTAGAGLVTTRVGTPAPRRADP</sequence>
<evidence type="ECO:0000256" key="1">
    <source>
        <dbReference type="SAM" id="Phobius"/>
    </source>
</evidence>
<feature type="transmembrane region" description="Helical" evidence="1">
    <location>
        <begin position="47"/>
        <end position="65"/>
    </location>
</feature>
<dbReference type="Proteomes" id="UP001589748">
    <property type="component" value="Unassembled WGS sequence"/>
</dbReference>
<protein>
    <submittedName>
        <fullName evidence="2">Uncharacterized protein</fullName>
    </submittedName>
</protein>
<proteinExistence type="predicted"/>
<keyword evidence="1" id="KW-0472">Membrane</keyword>
<reference evidence="2 3" key="1">
    <citation type="submission" date="2024-09" db="EMBL/GenBank/DDBJ databases">
        <authorList>
            <person name="Sun Q."/>
            <person name="Mori K."/>
        </authorList>
    </citation>
    <scope>NUCLEOTIDE SEQUENCE [LARGE SCALE GENOMIC DNA]</scope>
    <source>
        <strain evidence="2 3">TISTR 1856</strain>
    </source>
</reference>
<organism evidence="2 3">
    <name type="scientific">Kineococcus gynurae</name>
    <dbReference type="NCBI Taxonomy" id="452979"/>
    <lineage>
        <taxon>Bacteria</taxon>
        <taxon>Bacillati</taxon>
        <taxon>Actinomycetota</taxon>
        <taxon>Actinomycetes</taxon>
        <taxon>Kineosporiales</taxon>
        <taxon>Kineosporiaceae</taxon>
        <taxon>Kineococcus</taxon>
    </lineage>
</organism>
<evidence type="ECO:0000313" key="2">
    <source>
        <dbReference type="EMBL" id="MFB9376758.1"/>
    </source>
</evidence>
<name>A0ABV5LRQ1_9ACTN</name>
<accession>A0ABV5LRQ1</accession>